<evidence type="ECO:0000313" key="2">
    <source>
        <dbReference type="Proteomes" id="UP001172680"/>
    </source>
</evidence>
<dbReference type="EMBL" id="JAPDRP010000022">
    <property type="protein sequence ID" value="KAJ9637834.1"/>
    <property type="molecule type" value="Genomic_DNA"/>
</dbReference>
<sequence>MTASLDQSDDPPVRDISTRMALSQLSRRHSRGSGPYTAGQNRRSARVEKPRSGHNSPKGLERRRTTTAVKQHVTLDDHYNMMFGNGPVQPQESAIRPRTSTNRPYSWHPATSQYSEIHIPNISNDPLPLLPTMQNPAYFQHDFSFGTGLDLNLDHNRDWSYFDQRQGSMDSERSLSNPYATVQPQTTPLAWASNMVHQGPTSAYAQQPTSFPRSYSSNWPLQSWGQADQSYTPGEETSPGLLPIQRPTDDPNINMQSSGQSEVNDTGKELVGMGLYDLPDSSQSFLLTGAQSSTGKGLKLEETFQPPEADEDDEDDNMSSDEESPDEPPNAQDQQWSVQTGNQLMPDLSGQSFFFDDDETYTNEWWYPPLKQSAVQGTNFGYGWL</sequence>
<reference evidence="1" key="1">
    <citation type="submission" date="2022-10" db="EMBL/GenBank/DDBJ databases">
        <title>Culturing micro-colonial fungi from biological soil crusts in the Mojave desert and describing Neophaeococcomyces mojavensis, and introducing the new genera and species Taxawa tesnikishii.</title>
        <authorList>
            <person name="Kurbessoian T."/>
            <person name="Stajich J.E."/>
        </authorList>
    </citation>
    <scope>NUCLEOTIDE SEQUENCE</scope>
    <source>
        <strain evidence="1">JES_115</strain>
    </source>
</reference>
<comment type="caution">
    <text evidence="1">The sequence shown here is derived from an EMBL/GenBank/DDBJ whole genome shotgun (WGS) entry which is preliminary data.</text>
</comment>
<dbReference type="Proteomes" id="UP001172680">
    <property type="component" value="Unassembled WGS sequence"/>
</dbReference>
<accession>A0ACC2YRJ8</accession>
<gene>
    <name evidence="1" type="ORF">H2199_007328</name>
</gene>
<proteinExistence type="predicted"/>
<organism evidence="1 2">
    <name type="scientific">Coniosporium tulheliwenetii</name>
    <dbReference type="NCBI Taxonomy" id="3383036"/>
    <lineage>
        <taxon>Eukaryota</taxon>
        <taxon>Fungi</taxon>
        <taxon>Dikarya</taxon>
        <taxon>Ascomycota</taxon>
        <taxon>Pezizomycotina</taxon>
        <taxon>Dothideomycetes</taxon>
        <taxon>Dothideomycetes incertae sedis</taxon>
        <taxon>Coniosporium</taxon>
    </lineage>
</organism>
<evidence type="ECO:0000313" key="1">
    <source>
        <dbReference type="EMBL" id="KAJ9637834.1"/>
    </source>
</evidence>
<keyword evidence="2" id="KW-1185">Reference proteome</keyword>
<protein>
    <submittedName>
        <fullName evidence="1">Uncharacterized protein</fullName>
    </submittedName>
</protein>
<name>A0ACC2YRJ8_9PEZI</name>